<evidence type="ECO:0000313" key="6">
    <source>
        <dbReference type="EMBL" id="PXX37812.1"/>
    </source>
</evidence>
<evidence type="ECO:0000256" key="4">
    <source>
        <dbReference type="ARBA" id="ARBA00023163"/>
    </source>
</evidence>
<organism evidence="6 7">
    <name type="scientific">Undibacterium pigrum</name>
    <dbReference type="NCBI Taxonomy" id="401470"/>
    <lineage>
        <taxon>Bacteria</taxon>
        <taxon>Pseudomonadati</taxon>
        <taxon>Pseudomonadota</taxon>
        <taxon>Betaproteobacteria</taxon>
        <taxon>Burkholderiales</taxon>
        <taxon>Oxalobacteraceae</taxon>
        <taxon>Undibacterium</taxon>
    </lineage>
</organism>
<dbReference type="InterPro" id="IPR036388">
    <property type="entry name" value="WH-like_DNA-bd_sf"/>
</dbReference>
<evidence type="ECO:0000313" key="7">
    <source>
        <dbReference type="Proteomes" id="UP000247792"/>
    </source>
</evidence>
<dbReference type="InterPro" id="IPR000847">
    <property type="entry name" value="LysR_HTH_N"/>
</dbReference>
<keyword evidence="2" id="KW-0805">Transcription regulation</keyword>
<dbReference type="InterPro" id="IPR005119">
    <property type="entry name" value="LysR_subst-bd"/>
</dbReference>
<dbReference type="FunFam" id="3.40.190.290:FF:000001">
    <property type="entry name" value="Transcriptional regulator, LysR family"/>
    <property type="match status" value="1"/>
</dbReference>
<dbReference type="Proteomes" id="UP000247792">
    <property type="component" value="Unassembled WGS sequence"/>
</dbReference>
<dbReference type="GO" id="GO:0043565">
    <property type="term" value="F:sequence-specific DNA binding"/>
    <property type="evidence" value="ECO:0007669"/>
    <property type="project" value="TreeGrafter"/>
</dbReference>
<name>A0A318JBI8_9BURK</name>
<comment type="similarity">
    <text evidence="1">Belongs to the LysR transcriptional regulatory family.</text>
</comment>
<keyword evidence="4" id="KW-0804">Transcription</keyword>
<proteinExistence type="inferred from homology"/>
<dbReference type="RefSeq" id="WP_110257935.1">
    <property type="nucleotide sequence ID" value="NZ_QJKB01000015.1"/>
</dbReference>
<dbReference type="SUPFAM" id="SSF53850">
    <property type="entry name" value="Periplasmic binding protein-like II"/>
    <property type="match status" value="1"/>
</dbReference>
<dbReference type="SUPFAM" id="SSF46785">
    <property type="entry name" value="Winged helix' DNA-binding domain"/>
    <property type="match status" value="1"/>
</dbReference>
<evidence type="ECO:0000256" key="1">
    <source>
        <dbReference type="ARBA" id="ARBA00009437"/>
    </source>
</evidence>
<keyword evidence="7" id="KW-1185">Reference proteome</keyword>
<comment type="caution">
    <text evidence="6">The sequence shown here is derived from an EMBL/GenBank/DDBJ whole genome shotgun (WGS) entry which is preliminary data.</text>
</comment>
<evidence type="ECO:0000256" key="2">
    <source>
        <dbReference type="ARBA" id="ARBA00023015"/>
    </source>
</evidence>
<sequence length="346" mass="38591">MDRFQAMQVFTRVVDSNSFTRAADNLGLPRTTVTTIIQNLESLLQVRLLNRTTRRLSLTPDGAAYYERCVRILADVDETESSFQNVARGPKGQLRIDVPTSIGKLILLPQVCEFYSRYPDIKLVMGMGDRMVDMVQEAVDCVIRVGELQDSSMVARRIGTFQSITCAAPDYLDTHGEPQTLEDLQHHQAVHYFSSRTGRNLDWDFIVDGQTVAVTVNGKISVNDSEAYLACALKGFGLIQAPRFMLMPHLQSGALREVLPQWTPAPMPISVVYLANRHLSPKVRAFVDWVAELFPRCPLFSGRDAELLNGEGAGECIFAGKPEQRTTGNKTLRAVLEHQNVAETAY</sequence>
<dbReference type="AlphaFoldDB" id="A0A318JBI8"/>
<reference evidence="6 7" key="1">
    <citation type="submission" date="2018-05" db="EMBL/GenBank/DDBJ databases">
        <title>Genomic Encyclopedia of Type Strains, Phase IV (KMG-IV): sequencing the most valuable type-strain genomes for metagenomic binning, comparative biology and taxonomic classification.</title>
        <authorList>
            <person name="Goeker M."/>
        </authorList>
    </citation>
    <scope>NUCLEOTIDE SEQUENCE [LARGE SCALE GENOMIC DNA]</scope>
    <source>
        <strain evidence="6 7">DSM 19792</strain>
    </source>
</reference>
<dbReference type="Pfam" id="PF00126">
    <property type="entry name" value="HTH_1"/>
    <property type="match status" value="1"/>
</dbReference>
<dbReference type="GO" id="GO:0003700">
    <property type="term" value="F:DNA-binding transcription factor activity"/>
    <property type="evidence" value="ECO:0007669"/>
    <property type="project" value="InterPro"/>
</dbReference>
<dbReference type="Gene3D" id="1.10.10.10">
    <property type="entry name" value="Winged helix-like DNA-binding domain superfamily/Winged helix DNA-binding domain"/>
    <property type="match status" value="1"/>
</dbReference>
<evidence type="ECO:0000259" key="5">
    <source>
        <dbReference type="PROSITE" id="PS50931"/>
    </source>
</evidence>
<dbReference type="PROSITE" id="PS50931">
    <property type="entry name" value="HTH_LYSR"/>
    <property type="match status" value="1"/>
</dbReference>
<dbReference type="CDD" id="cd08472">
    <property type="entry name" value="PBP2_CrgA_like_3"/>
    <property type="match status" value="1"/>
</dbReference>
<accession>A0A318JBI8</accession>
<dbReference type="EMBL" id="QJKB01000015">
    <property type="protein sequence ID" value="PXX37812.1"/>
    <property type="molecule type" value="Genomic_DNA"/>
</dbReference>
<dbReference type="GO" id="GO:0006351">
    <property type="term" value="P:DNA-templated transcription"/>
    <property type="evidence" value="ECO:0007669"/>
    <property type="project" value="TreeGrafter"/>
</dbReference>
<dbReference type="InterPro" id="IPR036390">
    <property type="entry name" value="WH_DNA-bd_sf"/>
</dbReference>
<dbReference type="PANTHER" id="PTHR30537">
    <property type="entry name" value="HTH-TYPE TRANSCRIPTIONAL REGULATOR"/>
    <property type="match status" value="1"/>
</dbReference>
<dbReference type="InterPro" id="IPR058163">
    <property type="entry name" value="LysR-type_TF_proteobact-type"/>
</dbReference>
<gene>
    <name evidence="6" type="ORF">DFR42_11562</name>
</gene>
<dbReference type="Pfam" id="PF03466">
    <property type="entry name" value="LysR_substrate"/>
    <property type="match status" value="1"/>
</dbReference>
<feature type="domain" description="HTH lysR-type" evidence="5">
    <location>
        <begin position="1"/>
        <end position="59"/>
    </location>
</feature>
<dbReference type="PANTHER" id="PTHR30537:SF72">
    <property type="entry name" value="LYSR FAMILY TRANSCRIPTIONAL REGULATOR"/>
    <property type="match status" value="1"/>
</dbReference>
<evidence type="ECO:0000256" key="3">
    <source>
        <dbReference type="ARBA" id="ARBA00023125"/>
    </source>
</evidence>
<protein>
    <submittedName>
        <fullName evidence="6">LysR family transcriptional regulator</fullName>
    </submittedName>
</protein>
<keyword evidence="3" id="KW-0238">DNA-binding</keyword>
<dbReference type="OrthoDB" id="8538345at2"/>
<dbReference type="FunFam" id="1.10.10.10:FF:000001">
    <property type="entry name" value="LysR family transcriptional regulator"/>
    <property type="match status" value="1"/>
</dbReference>
<dbReference type="Gene3D" id="3.40.190.290">
    <property type="match status" value="1"/>
</dbReference>